<feature type="transmembrane region" description="Helical" evidence="8">
    <location>
        <begin position="162"/>
        <end position="185"/>
    </location>
</feature>
<dbReference type="GO" id="GO:0032870">
    <property type="term" value="P:cellular response to hormone stimulus"/>
    <property type="evidence" value="ECO:0007669"/>
    <property type="project" value="TreeGrafter"/>
</dbReference>
<keyword evidence="4 8" id="KW-1133">Transmembrane helix</keyword>
<accession>A0AAV4IUX0</accession>
<proteinExistence type="inferred from homology"/>
<evidence type="ECO:0000256" key="4">
    <source>
        <dbReference type="ARBA" id="ARBA00022989"/>
    </source>
</evidence>
<feature type="domain" description="G-protein coupled receptors family 1 profile" evidence="9">
    <location>
        <begin position="60"/>
        <end position="393"/>
    </location>
</feature>
<dbReference type="GO" id="GO:0005886">
    <property type="term" value="C:plasma membrane"/>
    <property type="evidence" value="ECO:0007669"/>
    <property type="project" value="UniProtKB-SubCell"/>
</dbReference>
<reference evidence="10 11" key="1">
    <citation type="journal article" date="2021" name="Elife">
        <title>Chloroplast acquisition without the gene transfer in kleptoplastic sea slugs, Plakobranchus ocellatus.</title>
        <authorList>
            <person name="Maeda T."/>
            <person name="Takahashi S."/>
            <person name="Yoshida T."/>
            <person name="Shimamura S."/>
            <person name="Takaki Y."/>
            <person name="Nagai Y."/>
            <person name="Toyoda A."/>
            <person name="Suzuki Y."/>
            <person name="Arimoto A."/>
            <person name="Ishii H."/>
            <person name="Satoh N."/>
            <person name="Nishiyama T."/>
            <person name="Hasebe M."/>
            <person name="Maruyama T."/>
            <person name="Minagawa J."/>
            <person name="Obokata J."/>
            <person name="Shigenobu S."/>
        </authorList>
    </citation>
    <scope>NUCLEOTIDE SEQUENCE [LARGE SCALE GENOMIC DNA]</scope>
</reference>
<dbReference type="Pfam" id="PF00001">
    <property type="entry name" value="7tm_1"/>
    <property type="match status" value="1"/>
</dbReference>
<dbReference type="Proteomes" id="UP000762676">
    <property type="component" value="Unassembled WGS sequence"/>
</dbReference>
<dbReference type="SUPFAM" id="SSF81321">
    <property type="entry name" value="Family A G protein-coupled receptor-like"/>
    <property type="match status" value="1"/>
</dbReference>
<feature type="transmembrane region" description="Helical" evidence="8">
    <location>
        <begin position="120"/>
        <end position="141"/>
    </location>
</feature>
<keyword evidence="7" id="KW-0297">G-protein coupled receptor</keyword>
<dbReference type="PANTHER" id="PTHR24241:SF182">
    <property type="entry name" value="G PROTEIN-COUPLED RECEPTOR 19"/>
    <property type="match status" value="1"/>
</dbReference>
<feature type="transmembrane region" description="Helical" evidence="8">
    <location>
        <begin position="374"/>
        <end position="395"/>
    </location>
</feature>
<dbReference type="EMBL" id="BMAT01006457">
    <property type="protein sequence ID" value="GFS13072.1"/>
    <property type="molecule type" value="Genomic_DNA"/>
</dbReference>
<evidence type="ECO:0000259" key="9">
    <source>
        <dbReference type="PROSITE" id="PS50262"/>
    </source>
</evidence>
<dbReference type="GO" id="GO:0042277">
    <property type="term" value="F:peptide binding"/>
    <property type="evidence" value="ECO:0007669"/>
    <property type="project" value="TreeGrafter"/>
</dbReference>
<evidence type="ECO:0000256" key="5">
    <source>
        <dbReference type="ARBA" id="ARBA00023136"/>
    </source>
</evidence>
<evidence type="ECO:0000256" key="3">
    <source>
        <dbReference type="ARBA" id="ARBA00022692"/>
    </source>
</evidence>
<dbReference type="PANTHER" id="PTHR24241">
    <property type="entry name" value="NEUROPEPTIDE RECEPTOR-RELATED G-PROTEIN COUPLED RECEPTOR"/>
    <property type="match status" value="1"/>
</dbReference>
<feature type="transmembrane region" description="Helical" evidence="8">
    <location>
        <begin position="341"/>
        <end position="362"/>
    </location>
</feature>
<dbReference type="PROSITE" id="PS50262">
    <property type="entry name" value="G_PROTEIN_RECEP_F1_2"/>
    <property type="match status" value="1"/>
</dbReference>
<dbReference type="GO" id="GO:0004930">
    <property type="term" value="F:G protein-coupled receptor activity"/>
    <property type="evidence" value="ECO:0007669"/>
    <property type="project" value="UniProtKB-KW"/>
</dbReference>
<sequence length="480" mass="53267">MYSITTVTSANVTSLNAWDALEGLKEKDGQLRGLAYFNSQDAWVFACLLLLFLWIFALLGNILVLLVVQRSRRVQSTTNFFVVSLAVGDLIVLLLVTPLVAARVLAPRGHWHAGDSLCRLARFVQFTCISSTSLVLVGVCVDRFYTILYPLSFKVTRGTAKRLILCAWVVALVVSAPAVFFFHVVRVRVVFHGREEASFSPVSVCPTFIPAAYMAGFVYAALCLLAHYVCPTVALAIGYFRIFHHIHNVHRLARRCAGEGCHASSNRNRYMASSSNMDGISQLNNNVLCSNRNLRHSATPTGPRAMTFGSTFNPNAQSSPRSLSRQYNPIPRAKVKMVRMLAWLTTSTLLLQLPYVLSHAAYTLARCRLLVADAFLVSFWLLVASAAMKPVIYACSNSNFWRGCKEMLCMSALRCYRLNNYTVTRATAVSRRNYVGVMDVSKQQDIDVRIVAPGLAFNRDKVKDKTAWPVGGSALPSSWL</sequence>
<evidence type="ECO:0000256" key="6">
    <source>
        <dbReference type="ARBA" id="ARBA00023170"/>
    </source>
</evidence>
<evidence type="ECO:0000313" key="11">
    <source>
        <dbReference type="Proteomes" id="UP000762676"/>
    </source>
</evidence>
<dbReference type="InterPro" id="IPR017452">
    <property type="entry name" value="GPCR_Rhodpsn_7TM"/>
</dbReference>
<keyword evidence="6 7" id="KW-0675">Receptor</keyword>
<comment type="similarity">
    <text evidence="7">Belongs to the G-protein coupled receptor 1 family.</text>
</comment>
<evidence type="ECO:0000256" key="2">
    <source>
        <dbReference type="ARBA" id="ARBA00022475"/>
    </source>
</evidence>
<keyword evidence="7" id="KW-0807">Transducer</keyword>
<dbReference type="PROSITE" id="PS00237">
    <property type="entry name" value="G_PROTEIN_RECEP_F1_1"/>
    <property type="match status" value="1"/>
</dbReference>
<feature type="transmembrane region" description="Helical" evidence="8">
    <location>
        <begin position="217"/>
        <end position="242"/>
    </location>
</feature>
<feature type="transmembrane region" description="Helical" evidence="8">
    <location>
        <begin position="80"/>
        <end position="100"/>
    </location>
</feature>
<comment type="caution">
    <text evidence="10">The sequence shown here is derived from an EMBL/GenBank/DDBJ whole genome shotgun (WGS) entry which is preliminary data.</text>
</comment>
<evidence type="ECO:0000256" key="8">
    <source>
        <dbReference type="SAM" id="Phobius"/>
    </source>
</evidence>
<evidence type="ECO:0000256" key="7">
    <source>
        <dbReference type="RuleBase" id="RU000688"/>
    </source>
</evidence>
<gene>
    <name evidence="10" type="ORF">ElyMa_003127700</name>
</gene>
<name>A0AAV4IUX0_9GAST</name>
<dbReference type="InterPro" id="IPR000276">
    <property type="entry name" value="GPCR_Rhodpsn"/>
</dbReference>
<keyword evidence="5 8" id="KW-0472">Membrane</keyword>
<protein>
    <submittedName>
        <fullName evidence="10">G protein-coupled receptor 19</fullName>
    </submittedName>
</protein>
<comment type="subcellular location">
    <subcellularLocation>
        <location evidence="1">Cell membrane</location>
        <topology evidence="1">Multi-pass membrane protein</topology>
    </subcellularLocation>
</comment>
<organism evidence="10 11">
    <name type="scientific">Elysia marginata</name>
    <dbReference type="NCBI Taxonomy" id="1093978"/>
    <lineage>
        <taxon>Eukaryota</taxon>
        <taxon>Metazoa</taxon>
        <taxon>Spiralia</taxon>
        <taxon>Lophotrochozoa</taxon>
        <taxon>Mollusca</taxon>
        <taxon>Gastropoda</taxon>
        <taxon>Heterobranchia</taxon>
        <taxon>Euthyneura</taxon>
        <taxon>Panpulmonata</taxon>
        <taxon>Sacoglossa</taxon>
        <taxon>Placobranchoidea</taxon>
        <taxon>Plakobranchidae</taxon>
        <taxon>Elysia</taxon>
    </lineage>
</organism>
<keyword evidence="2" id="KW-1003">Cell membrane</keyword>
<evidence type="ECO:0000313" key="10">
    <source>
        <dbReference type="EMBL" id="GFS13072.1"/>
    </source>
</evidence>
<dbReference type="AlphaFoldDB" id="A0AAV4IUX0"/>
<keyword evidence="11" id="KW-1185">Reference proteome</keyword>
<feature type="transmembrane region" description="Helical" evidence="8">
    <location>
        <begin position="42"/>
        <end position="68"/>
    </location>
</feature>
<evidence type="ECO:0000256" key="1">
    <source>
        <dbReference type="ARBA" id="ARBA00004651"/>
    </source>
</evidence>
<keyword evidence="3 7" id="KW-0812">Transmembrane</keyword>
<dbReference type="Gene3D" id="1.20.1070.10">
    <property type="entry name" value="Rhodopsin 7-helix transmembrane proteins"/>
    <property type="match status" value="1"/>
</dbReference>
<dbReference type="PRINTS" id="PR00237">
    <property type="entry name" value="GPCRRHODOPSN"/>
</dbReference>